<protein>
    <submittedName>
        <fullName evidence="8">Na+/H+ antiporter subunit C</fullName>
    </submittedName>
</protein>
<dbReference type="InterPro" id="IPR039428">
    <property type="entry name" value="NUOK/Mnh_C1-like"/>
</dbReference>
<dbReference type="InterPro" id="IPR050601">
    <property type="entry name" value="CPA3_antiporter_subunitC"/>
</dbReference>
<feature type="transmembrane region" description="Helical" evidence="6">
    <location>
        <begin position="6"/>
        <end position="22"/>
    </location>
</feature>
<evidence type="ECO:0000256" key="6">
    <source>
        <dbReference type="SAM" id="Phobius"/>
    </source>
</evidence>
<dbReference type="AlphaFoldDB" id="A0A7J3MXK9"/>
<name>A0A7J3MXK9_9CREN</name>
<evidence type="ECO:0000256" key="5">
    <source>
        <dbReference type="ARBA" id="ARBA00023136"/>
    </source>
</evidence>
<comment type="subcellular location">
    <subcellularLocation>
        <location evidence="1">Cell membrane</location>
        <topology evidence="1">Multi-pass membrane protein</topology>
    </subcellularLocation>
</comment>
<comment type="caution">
    <text evidence="8">The sequence shown here is derived from an EMBL/GenBank/DDBJ whole genome shotgun (WGS) entry which is preliminary data.</text>
</comment>
<evidence type="ECO:0000313" key="8">
    <source>
        <dbReference type="EMBL" id="HGT98278.1"/>
    </source>
</evidence>
<dbReference type="GO" id="GO:0005886">
    <property type="term" value="C:plasma membrane"/>
    <property type="evidence" value="ECO:0007669"/>
    <property type="project" value="UniProtKB-SubCell"/>
</dbReference>
<gene>
    <name evidence="7" type="ORF">ENT99_04335</name>
    <name evidence="8" type="ORF">ENU64_02445</name>
</gene>
<keyword evidence="5 6" id="KW-0472">Membrane</keyword>
<evidence type="ECO:0000313" key="7">
    <source>
        <dbReference type="EMBL" id="HFQ78916.1"/>
    </source>
</evidence>
<accession>A0A7J3MXK9</accession>
<evidence type="ECO:0000256" key="3">
    <source>
        <dbReference type="ARBA" id="ARBA00022692"/>
    </source>
</evidence>
<dbReference type="Pfam" id="PF00420">
    <property type="entry name" value="Oxidored_q2"/>
    <property type="match status" value="1"/>
</dbReference>
<reference evidence="8" key="1">
    <citation type="journal article" date="2020" name="mSystems">
        <title>Genome- and Community-Level Interaction Insights into Carbon Utilization and Element Cycling Functions of Hydrothermarchaeota in Hydrothermal Sediment.</title>
        <authorList>
            <person name="Zhou Z."/>
            <person name="Liu Y."/>
            <person name="Xu W."/>
            <person name="Pan J."/>
            <person name="Luo Z.H."/>
            <person name="Li M."/>
        </authorList>
    </citation>
    <scope>NUCLEOTIDE SEQUENCE [LARGE SCALE GENOMIC DNA]</scope>
    <source>
        <strain evidence="7">SpSt-629</strain>
        <strain evidence="8">SpSt-688</strain>
    </source>
</reference>
<dbReference type="Gene3D" id="1.10.287.3510">
    <property type="match status" value="1"/>
</dbReference>
<feature type="transmembrane region" description="Helical" evidence="6">
    <location>
        <begin position="87"/>
        <end position="114"/>
    </location>
</feature>
<feature type="transmembrane region" description="Helical" evidence="6">
    <location>
        <begin position="34"/>
        <end position="53"/>
    </location>
</feature>
<dbReference type="PANTHER" id="PTHR34583:SF2">
    <property type="entry name" value="ANTIPORTER SUBUNIT MNHC2-RELATED"/>
    <property type="match status" value="1"/>
</dbReference>
<evidence type="ECO:0000256" key="1">
    <source>
        <dbReference type="ARBA" id="ARBA00004651"/>
    </source>
</evidence>
<keyword evidence="4 6" id="KW-1133">Transmembrane helix</keyword>
<dbReference type="EMBL" id="DTAU01000086">
    <property type="protein sequence ID" value="HFQ78916.1"/>
    <property type="molecule type" value="Genomic_DNA"/>
</dbReference>
<dbReference type="PANTHER" id="PTHR34583">
    <property type="entry name" value="ANTIPORTER SUBUNIT MNHC2-RELATED"/>
    <property type="match status" value="1"/>
</dbReference>
<proteinExistence type="predicted"/>
<keyword evidence="3 6" id="KW-0812">Transmembrane</keyword>
<organism evidence="8">
    <name type="scientific">Ignisphaera aggregans</name>
    <dbReference type="NCBI Taxonomy" id="334771"/>
    <lineage>
        <taxon>Archaea</taxon>
        <taxon>Thermoproteota</taxon>
        <taxon>Thermoprotei</taxon>
        <taxon>Desulfurococcales</taxon>
        <taxon>Desulfurococcaceae</taxon>
        <taxon>Ignisphaera</taxon>
    </lineage>
</organism>
<evidence type="ECO:0000256" key="4">
    <source>
        <dbReference type="ARBA" id="ARBA00022989"/>
    </source>
</evidence>
<sequence length="133" mass="14582">MIFTIAVVAFVVNIVVASYGIFARHSVLKKIMSLVIFSDSINILAISLGYRVVERGYPSPPIISIKPQNPEDLGVVVSSAVDPLPQAFVLTAIVIGLSITIFLLGLSVLYYSYFGTDDIRVSLKEKEDEEDME</sequence>
<dbReference type="EMBL" id="DTDH01000073">
    <property type="protein sequence ID" value="HGT98278.1"/>
    <property type="molecule type" value="Genomic_DNA"/>
</dbReference>
<evidence type="ECO:0000256" key="2">
    <source>
        <dbReference type="ARBA" id="ARBA00022475"/>
    </source>
</evidence>
<keyword evidence="2" id="KW-1003">Cell membrane</keyword>